<dbReference type="PANTHER" id="PTHR34106">
    <property type="entry name" value="GLYCOSIDASE"/>
    <property type="match status" value="1"/>
</dbReference>
<sequence>MNQLYLSKFTNLIPNYKDIHLLPKIIKKMFFDERLRKKFDIILKDGVLIDQHAELGKDVVIESGAAVLGNSKILKGKIKKGAIVIDSIIGKIDANPNSLFYLVEQLNDKKVSAKKDEMILDLIILKNEIIKKVRLVLKKWEDLNSKKFIIDGEEMLFDDIISLSKFKRDYINGTSYDFRKVLFNIPVKDLFEKNSILKRYEKNPILSPIPKNDWESKLVYNPAALRIDGIHYIVYRAFGNDHISRFGLAWSKNGLDIDGRLDFPIFIPTTEYEIPKNEKLNERKRERGGVEDPRLTIINKKIYMTYTAYSDKTQIALASIDIKDFINLKDISKNEIKNKWTKHGLLFPNTYDRNAVLFPEKINGKHALLRRPMISKKKNIAISYSNKIEEIWNNDFVDILKTRKNKWDSERIGAGQILRTVHGLLLIYHGVGINKGRRSYMLGVALLNPNNPSEILYRSKKPIFLPEEDYELYGWAPNVVFTNGITMKNKDSNEIIKDKDELLFYYDGGDKVIGVASAKLMDILSS</sequence>
<dbReference type="PANTHER" id="PTHR34106:SF5">
    <property type="entry name" value="GLYCOSIDASE"/>
    <property type="match status" value="1"/>
</dbReference>
<dbReference type="InterPro" id="IPR023296">
    <property type="entry name" value="Glyco_hydro_beta-prop_sf"/>
</dbReference>
<evidence type="ECO:0000313" key="5">
    <source>
        <dbReference type="Proteomes" id="UP000184334"/>
    </source>
</evidence>
<protein>
    <submittedName>
        <fullName evidence="4">Predicted glycosyl hydrolase, GH43/DUF377 family</fullName>
    </submittedName>
</protein>
<keyword evidence="4" id="KW-0378">Hydrolase</keyword>
<dbReference type="GO" id="GO:0016787">
    <property type="term" value="F:hydrolase activity"/>
    <property type="evidence" value="ECO:0007669"/>
    <property type="project" value="UniProtKB-KW"/>
</dbReference>
<evidence type="ECO:0000313" key="4">
    <source>
        <dbReference type="EMBL" id="SHE32660.1"/>
    </source>
</evidence>
<dbReference type="STRING" id="1122195.SAMN02745164_00217"/>
<name>A0A1M4SKD3_MARH1</name>
<dbReference type="EMBL" id="FQUI01000002">
    <property type="protein sequence ID" value="SHE32660.1"/>
    <property type="molecule type" value="Genomic_DNA"/>
</dbReference>
<dbReference type="AlphaFoldDB" id="A0A1M4SKD3"/>
<accession>A0A1M4SKD3</accession>
<keyword evidence="5" id="KW-1185">Reference proteome</keyword>
<dbReference type="SUPFAM" id="SSF51161">
    <property type="entry name" value="Trimeric LpxA-like enzymes"/>
    <property type="match status" value="1"/>
</dbReference>
<evidence type="ECO:0000256" key="1">
    <source>
        <dbReference type="ARBA" id="ARBA00022676"/>
    </source>
</evidence>
<comment type="similarity">
    <text evidence="3">Belongs to the glycosyl hydrolase 130 family.</text>
</comment>
<organism evidence="4 5">
    <name type="scientific">Marinitoga hydrogenitolerans (strain DSM 16785 / JCM 12826 / AT1271)</name>
    <dbReference type="NCBI Taxonomy" id="1122195"/>
    <lineage>
        <taxon>Bacteria</taxon>
        <taxon>Thermotogati</taxon>
        <taxon>Thermotogota</taxon>
        <taxon>Thermotogae</taxon>
        <taxon>Petrotogales</taxon>
        <taxon>Petrotogaceae</taxon>
        <taxon>Marinitoga</taxon>
    </lineage>
</organism>
<dbReference type="OrthoDB" id="9759709at2"/>
<dbReference type="Proteomes" id="UP000184334">
    <property type="component" value="Unassembled WGS sequence"/>
</dbReference>
<dbReference type="Pfam" id="PF04041">
    <property type="entry name" value="Glyco_hydro_130"/>
    <property type="match status" value="1"/>
</dbReference>
<dbReference type="GO" id="GO:0016757">
    <property type="term" value="F:glycosyltransferase activity"/>
    <property type="evidence" value="ECO:0007669"/>
    <property type="project" value="UniProtKB-KW"/>
</dbReference>
<evidence type="ECO:0000256" key="3">
    <source>
        <dbReference type="ARBA" id="ARBA00024356"/>
    </source>
</evidence>
<dbReference type="InterPro" id="IPR007184">
    <property type="entry name" value="Mannoside_phosphorylase"/>
</dbReference>
<gene>
    <name evidence="4" type="ORF">SAMN02745164_00217</name>
</gene>
<keyword evidence="2" id="KW-0808">Transferase</keyword>
<keyword evidence="1" id="KW-0328">Glycosyltransferase</keyword>
<evidence type="ECO:0000256" key="2">
    <source>
        <dbReference type="ARBA" id="ARBA00022679"/>
    </source>
</evidence>
<dbReference type="InterPro" id="IPR011004">
    <property type="entry name" value="Trimer_LpxA-like_sf"/>
</dbReference>
<dbReference type="CDD" id="cd18614">
    <property type="entry name" value="GH130"/>
    <property type="match status" value="1"/>
</dbReference>
<proteinExistence type="inferred from homology"/>
<comment type="caution">
    <text evidence="4">The sequence shown here is derived from an EMBL/GenBank/DDBJ whole genome shotgun (WGS) entry which is preliminary data.</text>
</comment>
<dbReference type="Gene3D" id="2.115.10.20">
    <property type="entry name" value="Glycosyl hydrolase domain, family 43"/>
    <property type="match status" value="1"/>
</dbReference>
<dbReference type="SUPFAM" id="SSF75005">
    <property type="entry name" value="Arabinanase/levansucrase/invertase"/>
    <property type="match status" value="1"/>
</dbReference>
<dbReference type="RefSeq" id="WP_072862537.1">
    <property type="nucleotide sequence ID" value="NZ_FQUI01000002.1"/>
</dbReference>
<reference evidence="4" key="1">
    <citation type="submission" date="2016-11" db="EMBL/GenBank/DDBJ databases">
        <authorList>
            <person name="Varghese N."/>
            <person name="Submissions S."/>
        </authorList>
    </citation>
    <scope>NUCLEOTIDE SEQUENCE [LARGE SCALE GENOMIC DNA]</scope>
    <source>
        <strain evidence="4">DSM 16785</strain>
    </source>
</reference>